<dbReference type="Pfam" id="PF01890">
    <property type="entry name" value="CbiG_C"/>
    <property type="match status" value="1"/>
</dbReference>
<dbReference type="InterPro" id="IPR021744">
    <property type="entry name" value="CbiG_N"/>
</dbReference>
<proteinExistence type="predicted"/>
<dbReference type="InterPro" id="IPR002750">
    <property type="entry name" value="CobE/GbiG_C"/>
</dbReference>
<dbReference type="PANTHER" id="PTHR37477">
    <property type="entry name" value="COBALT-PRECORRIN-5A HYDROLASE"/>
    <property type="match status" value="1"/>
</dbReference>
<evidence type="ECO:0000259" key="2">
    <source>
        <dbReference type="Pfam" id="PF11760"/>
    </source>
</evidence>
<feature type="domain" description="CobE/GbiG C-terminal" evidence="1">
    <location>
        <begin position="207"/>
        <end position="322"/>
    </location>
</feature>
<evidence type="ECO:0000313" key="4">
    <source>
        <dbReference type="EMBL" id="MEY8000245.1"/>
    </source>
</evidence>
<gene>
    <name evidence="4" type="primary">cbiG</name>
    <name evidence="4" type="ORF">AB8U03_08560</name>
</gene>
<dbReference type="GO" id="GO:0043779">
    <property type="term" value="F:cobalt-precorrin-5A acetaldehyde-lyase activity"/>
    <property type="evidence" value="ECO:0007669"/>
    <property type="project" value="UniProtKB-EC"/>
</dbReference>
<dbReference type="Gene3D" id="3.40.50.11220">
    <property type="match status" value="1"/>
</dbReference>
<dbReference type="SUPFAM" id="SSF159672">
    <property type="entry name" value="CbiG N-terminal domain-like"/>
    <property type="match status" value="1"/>
</dbReference>
<reference evidence="4 5" key="1">
    <citation type="submission" date="2024-08" db="EMBL/GenBank/DDBJ databases">
        <title>Clostridium lapicellarii sp. nov., and Clostridium renhuaiense sp. nov., two species isolated from the mud in a fermentation cellar used for producing sauce-flavour Chinese liquors.</title>
        <authorList>
            <person name="Yang F."/>
            <person name="Wang H."/>
            <person name="Chen L.Q."/>
            <person name="Zhou N."/>
            <person name="Lu J.J."/>
            <person name="Pu X.X."/>
            <person name="Wan B."/>
            <person name="Wang L."/>
            <person name="Liu S.J."/>
        </authorList>
    </citation>
    <scope>NUCLEOTIDE SEQUENCE [LARGE SCALE GENOMIC DNA]</scope>
    <source>
        <strain evidence="4 5">MT-5</strain>
    </source>
</reference>
<dbReference type="PANTHER" id="PTHR37477:SF1">
    <property type="entry name" value="COBALT-PRECORRIN-5A HYDROLASE"/>
    <property type="match status" value="1"/>
</dbReference>
<dbReference type="EMBL" id="JBGEWD010000007">
    <property type="protein sequence ID" value="MEY8000245.1"/>
    <property type="molecule type" value="Genomic_DNA"/>
</dbReference>
<dbReference type="InterPro" id="IPR038029">
    <property type="entry name" value="GbiG_N_sf"/>
</dbReference>
<feature type="domain" description="Cobalamin synthesis G N-terminal" evidence="2">
    <location>
        <begin position="42"/>
        <end position="121"/>
    </location>
</feature>
<dbReference type="Proteomes" id="UP001564657">
    <property type="component" value="Unassembled WGS sequence"/>
</dbReference>
<feature type="domain" description="Cobalamin biosynthesis central region" evidence="3">
    <location>
        <begin position="127"/>
        <end position="170"/>
    </location>
</feature>
<dbReference type="NCBIfam" id="NF004466">
    <property type="entry name" value="PRK05788.1-4"/>
    <property type="match status" value="1"/>
</dbReference>
<dbReference type="Pfam" id="PF11760">
    <property type="entry name" value="CbiG_N"/>
    <property type="match status" value="1"/>
</dbReference>
<evidence type="ECO:0000259" key="1">
    <source>
        <dbReference type="Pfam" id="PF01890"/>
    </source>
</evidence>
<keyword evidence="5" id="KW-1185">Reference proteome</keyword>
<sequence length="328" mass="36080">MKIAVISVTSAGDKIAERLGHYFSIDLYSKKNNCMFNLKHTAEMVMSKYRGIAFISSTGIAVRAIAPFIKTKDKDPAVIVIDSSCKFVISLLSGHLGGANELAIKAAELLKATPVITTATDNMGIKAPDVLAREKELVIDSLEDAKYMAALLVDGKKVGFIDEDNLIDTPKGYSCDLENVQGIVYVTSKNKLNVDNVRILKLIRKDIVLGIGCRKNFKPSDMIDKIKKLLGNYNIDERSVKYIATVEIKSEEKAIIELVKYFKCSLKIFSIEQIKNVQDNYKGSDFVEKSVGVRAVCQPCVKLTGAALITDKIKADGMTLCIGKLNEK</sequence>
<organism evidence="4 5">
    <name type="scientific">Clostridium moutaii</name>
    <dbReference type="NCBI Taxonomy" id="3240932"/>
    <lineage>
        <taxon>Bacteria</taxon>
        <taxon>Bacillati</taxon>
        <taxon>Bacillota</taxon>
        <taxon>Clostridia</taxon>
        <taxon>Eubacteriales</taxon>
        <taxon>Clostridiaceae</taxon>
        <taxon>Clostridium</taxon>
    </lineage>
</organism>
<dbReference type="Gene3D" id="3.30.420.180">
    <property type="entry name" value="CobE/GbiG C-terminal domain"/>
    <property type="match status" value="1"/>
</dbReference>
<dbReference type="InterPro" id="IPR036518">
    <property type="entry name" value="CobE/GbiG_C_sf"/>
</dbReference>
<evidence type="ECO:0000259" key="3">
    <source>
        <dbReference type="Pfam" id="PF11761"/>
    </source>
</evidence>
<dbReference type="Pfam" id="PF11761">
    <property type="entry name" value="CbiG_mid"/>
    <property type="match status" value="1"/>
</dbReference>
<comment type="caution">
    <text evidence="4">The sequence shown here is derived from an EMBL/GenBank/DDBJ whole genome shotgun (WGS) entry which is preliminary data.</text>
</comment>
<dbReference type="RefSeq" id="WP_369704138.1">
    <property type="nucleotide sequence ID" value="NZ_JBGEWD010000007.1"/>
</dbReference>
<dbReference type="SUPFAM" id="SSF159664">
    <property type="entry name" value="CobE/GbiG C-terminal domain-like"/>
    <property type="match status" value="1"/>
</dbReference>
<name>A0ABV4BN81_9CLOT</name>
<dbReference type="EC" id="3.7.1.12" evidence="4"/>
<accession>A0ABV4BN81</accession>
<dbReference type="InterPro" id="IPR052553">
    <property type="entry name" value="CbiG_hydrolase"/>
</dbReference>
<evidence type="ECO:0000313" key="5">
    <source>
        <dbReference type="Proteomes" id="UP001564657"/>
    </source>
</evidence>
<keyword evidence="4" id="KW-0378">Hydrolase</keyword>
<dbReference type="InterPro" id="IPR021745">
    <property type="entry name" value="CbiG_mid"/>
</dbReference>
<protein>
    <submittedName>
        <fullName evidence="4">Cobalt-precorrin 5A hydrolase</fullName>
        <ecNumber evidence="4">3.7.1.12</ecNumber>
    </submittedName>
</protein>